<feature type="chain" id="PRO_5045874414" description="DUF4352 domain-containing protein" evidence="3">
    <location>
        <begin position="20"/>
        <end position="210"/>
    </location>
</feature>
<comment type="caution">
    <text evidence="4">The sequence shown here is derived from an EMBL/GenBank/DDBJ whole genome shotgun (WGS) entry which is preliminary data.</text>
</comment>
<dbReference type="InterPro" id="IPR029050">
    <property type="entry name" value="Immunoprotect_excell_Ig-like"/>
</dbReference>
<feature type="signal peptide" evidence="3">
    <location>
        <begin position="1"/>
        <end position="19"/>
    </location>
</feature>
<protein>
    <recommendedName>
        <fullName evidence="6">DUF4352 domain-containing protein</fullName>
    </recommendedName>
</protein>
<proteinExistence type="predicted"/>
<sequence length="210" mass="22858">MKKLVVLSMTAMLAASMMACSNDNSATDTKEPSQQTESPKSPSKQTDPDWITPVGETISTEGGDFTFHTRNDQVEPVEAGSLTLDFDQVAGISGVLSPEFAEHVGQNKLEYIQVDIQVTNTSKDPINFDAYQATLITSTGEEIAAPNPKLGELPEGKFAGEEKKQASVFYVLEKSKAEDVEWVRLVMKAPTNESNEKVGEDLDIKVELKG</sequence>
<evidence type="ECO:0000313" key="5">
    <source>
        <dbReference type="Proteomes" id="UP000737402"/>
    </source>
</evidence>
<evidence type="ECO:0000256" key="3">
    <source>
        <dbReference type="SAM" id="SignalP"/>
    </source>
</evidence>
<evidence type="ECO:0000256" key="1">
    <source>
        <dbReference type="ARBA" id="ARBA00022729"/>
    </source>
</evidence>
<keyword evidence="1 3" id="KW-0732">Signal</keyword>
<dbReference type="Proteomes" id="UP000737402">
    <property type="component" value="Unassembled WGS sequence"/>
</dbReference>
<gene>
    <name evidence="4" type="ORF">JOC95_001740</name>
</gene>
<evidence type="ECO:0000256" key="2">
    <source>
        <dbReference type="SAM" id="MobiDB-lite"/>
    </source>
</evidence>
<organism evidence="4 5">
    <name type="scientific">Sutcliffiella tianshenii</name>
    <dbReference type="NCBI Taxonomy" id="1463404"/>
    <lineage>
        <taxon>Bacteria</taxon>
        <taxon>Bacillati</taxon>
        <taxon>Bacillota</taxon>
        <taxon>Bacilli</taxon>
        <taxon>Bacillales</taxon>
        <taxon>Bacillaceae</taxon>
        <taxon>Sutcliffiella</taxon>
    </lineage>
</organism>
<reference evidence="4 5" key="1">
    <citation type="submission" date="2021-01" db="EMBL/GenBank/DDBJ databases">
        <title>Genomic Encyclopedia of Type Strains, Phase IV (KMG-IV): sequencing the most valuable type-strain genomes for metagenomic binning, comparative biology and taxonomic classification.</title>
        <authorList>
            <person name="Goeker M."/>
        </authorList>
    </citation>
    <scope>NUCLEOTIDE SEQUENCE [LARGE SCALE GENOMIC DNA]</scope>
    <source>
        <strain evidence="4 5">DSM 25879</strain>
    </source>
</reference>
<accession>A0ABS2NZV0</accession>
<evidence type="ECO:0000313" key="4">
    <source>
        <dbReference type="EMBL" id="MBM7619888.1"/>
    </source>
</evidence>
<evidence type="ECO:0008006" key="6">
    <source>
        <dbReference type="Google" id="ProtNLM"/>
    </source>
</evidence>
<feature type="compositionally biased region" description="Polar residues" evidence="2">
    <location>
        <begin position="22"/>
        <end position="45"/>
    </location>
</feature>
<feature type="region of interest" description="Disordered" evidence="2">
    <location>
        <begin position="22"/>
        <end position="51"/>
    </location>
</feature>
<name>A0ABS2NZV0_9BACI</name>
<dbReference type="PROSITE" id="PS51257">
    <property type="entry name" value="PROKAR_LIPOPROTEIN"/>
    <property type="match status" value="1"/>
</dbReference>
<dbReference type="EMBL" id="JAFBED010000003">
    <property type="protein sequence ID" value="MBM7619888.1"/>
    <property type="molecule type" value="Genomic_DNA"/>
</dbReference>
<dbReference type="RefSeq" id="WP_204415150.1">
    <property type="nucleotide sequence ID" value="NZ_JAFBED010000003.1"/>
</dbReference>
<dbReference type="Gene3D" id="2.60.40.1240">
    <property type="match status" value="1"/>
</dbReference>
<keyword evidence="5" id="KW-1185">Reference proteome</keyword>